<keyword evidence="9" id="KW-1185">Reference proteome</keyword>
<dbReference type="Pfam" id="PF00520">
    <property type="entry name" value="Ion_trans"/>
    <property type="match status" value="1"/>
</dbReference>
<feature type="domain" description="Ion transport" evidence="7">
    <location>
        <begin position="74"/>
        <end position="314"/>
    </location>
</feature>
<gene>
    <name evidence="8" type="ORF">GBAR_LOCUS5032</name>
</gene>
<evidence type="ECO:0000259" key="7">
    <source>
        <dbReference type="Pfam" id="PF00520"/>
    </source>
</evidence>
<dbReference type="AlphaFoldDB" id="A0AA35R921"/>
<dbReference type="Gene3D" id="1.20.120.350">
    <property type="entry name" value="Voltage-gated potassium channels. Chain C"/>
    <property type="match status" value="1"/>
</dbReference>
<dbReference type="GO" id="GO:0030317">
    <property type="term" value="P:flagellated sperm motility"/>
    <property type="evidence" value="ECO:0007669"/>
    <property type="project" value="InterPro"/>
</dbReference>
<dbReference type="GO" id="GO:0005227">
    <property type="term" value="F:calcium-activated cation channel activity"/>
    <property type="evidence" value="ECO:0007669"/>
    <property type="project" value="InterPro"/>
</dbReference>
<dbReference type="GO" id="GO:0007283">
    <property type="term" value="P:spermatogenesis"/>
    <property type="evidence" value="ECO:0007669"/>
    <property type="project" value="TreeGrafter"/>
</dbReference>
<proteinExistence type="predicted"/>
<dbReference type="PANTHER" id="PTHR47193">
    <property type="entry name" value="CATION CHANNEL SPERM-ASSOCIATED PROTEIN 1"/>
    <property type="match status" value="1"/>
</dbReference>
<comment type="caution">
    <text evidence="8">The sequence shown here is derived from an EMBL/GenBank/DDBJ whole genome shotgun (WGS) entry which is preliminary data.</text>
</comment>
<dbReference type="Gene3D" id="1.10.287.70">
    <property type="match status" value="1"/>
</dbReference>
<evidence type="ECO:0000313" key="9">
    <source>
        <dbReference type="Proteomes" id="UP001174909"/>
    </source>
</evidence>
<dbReference type="GO" id="GO:0005245">
    <property type="term" value="F:voltage-gated calcium channel activity"/>
    <property type="evidence" value="ECO:0007669"/>
    <property type="project" value="TreeGrafter"/>
</dbReference>
<evidence type="ECO:0000256" key="3">
    <source>
        <dbReference type="ARBA" id="ARBA00022989"/>
    </source>
</evidence>
<feature type="transmembrane region" description="Helical" evidence="6">
    <location>
        <begin position="115"/>
        <end position="135"/>
    </location>
</feature>
<feature type="compositionally biased region" description="Low complexity" evidence="5">
    <location>
        <begin position="1"/>
        <end position="10"/>
    </location>
</feature>
<feature type="transmembrane region" description="Helical" evidence="6">
    <location>
        <begin position="155"/>
        <end position="179"/>
    </location>
</feature>
<dbReference type="PANTHER" id="PTHR47193:SF1">
    <property type="entry name" value="CATION CHANNEL SPERM-ASSOCIATED PROTEIN 1"/>
    <property type="match status" value="1"/>
</dbReference>
<keyword evidence="2 6" id="KW-0812">Transmembrane</keyword>
<name>A0AA35R921_GEOBA</name>
<feature type="region of interest" description="Disordered" evidence="5">
    <location>
        <begin position="1"/>
        <end position="45"/>
    </location>
</feature>
<accession>A0AA35R921</accession>
<feature type="transmembrane region" description="Helical" evidence="6">
    <location>
        <begin position="200"/>
        <end position="221"/>
    </location>
</feature>
<protein>
    <submittedName>
        <fullName evidence="8">Cation channel sperm-associated protein 1</fullName>
    </submittedName>
</protein>
<keyword evidence="4 6" id="KW-0472">Membrane</keyword>
<feature type="transmembrane region" description="Helical" evidence="6">
    <location>
        <begin position="76"/>
        <end position="94"/>
    </location>
</feature>
<dbReference type="InterPro" id="IPR028746">
    <property type="entry name" value="CatSper1"/>
</dbReference>
<evidence type="ECO:0000256" key="5">
    <source>
        <dbReference type="SAM" id="MobiDB-lite"/>
    </source>
</evidence>
<feature type="compositionally biased region" description="Basic and acidic residues" evidence="5">
    <location>
        <begin position="357"/>
        <end position="373"/>
    </location>
</feature>
<dbReference type="InterPro" id="IPR027359">
    <property type="entry name" value="Volt_channel_dom_sf"/>
</dbReference>
<evidence type="ECO:0000256" key="6">
    <source>
        <dbReference type="SAM" id="Phobius"/>
    </source>
</evidence>
<feature type="transmembrane region" description="Helical" evidence="6">
    <location>
        <begin position="283"/>
        <end position="307"/>
    </location>
</feature>
<dbReference type="GO" id="GO:0036128">
    <property type="term" value="C:CatSper complex"/>
    <property type="evidence" value="ECO:0007669"/>
    <property type="project" value="InterPro"/>
</dbReference>
<evidence type="ECO:0000256" key="2">
    <source>
        <dbReference type="ARBA" id="ARBA00022692"/>
    </source>
</evidence>
<dbReference type="GO" id="GO:0060296">
    <property type="term" value="P:regulation of cilium beat frequency involved in ciliary motility"/>
    <property type="evidence" value="ECO:0007669"/>
    <property type="project" value="TreeGrafter"/>
</dbReference>
<reference evidence="8" key="1">
    <citation type="submission" date="2023-03" db="EMBL/GenBank/DDBJ databases">
        <authorList>
            <person name="Steffen K."/>
            <person name="Cardenas P."/>
        </authorList>
    </citation>
    <scope>NUCLEOTIDE SEQUENCE</scope>
</reference>
<keyword evidence="3 6" id="KW-1133">Transmembrane helix</keyword>
<comment type="subcellular location">
    <subcellularLocation>
        <location evidence="1">Membrane</location>
        <topology evidence="1">Multi-pass membrane protein</topology>
    </subcellularLocation>
</comment>
<dbReference type="Proteomes" id="UP001174909">
    <property type="component" value="Unassembled WGS sequence"/>
</dbReference>
<dbReference type="EMBL" id="CASHTH010000744">
    <property type="protein sequence ID" value="CAI8007080.1"/>
    <property type="molecule type" value="Genomic_DNA"/>
</dbReference>
<evidence type="ECO:0000313" key="8">
    <source>
        <dbReference type="EMBL" id="CAI8007080.1"/>
    </source>
</evidence>
<organism evidence="8 9">
    <name type="scientific">Geodia barretti</name>
    <name type="common">Barrett's horny sponge</name>
    <dbReference type="NCBI Taxonomy" id="519541"/>
    <lineage>
        <taxon>Eukaryota</taxon>
        <taxon>Metazoa</taxon>
        <taxon>Porifera</taxon>
        <taxon>Demospongiae</taxon>
        <taxon>Heteroscleromorpha</taxon>
        <taxon>Tetractinellida</taxon>
        <taxon>Astrophorina</taxon>
        <taxon>Geodiidae</taxon>
        <taxon>Geodia</taxon>
    </lineage>
</organism>
<dbReference type="SUPFAM" id="SSF81324">
    <property type="entry name" value="Voltage-gated potassium channels"/>
    <property type="match status" value="1"/>
</dbReference>
<dbReference type="InterPro" id="IPR005821">
    <property type="entry name" value="Ion_trans_dom"/>
</dbReference>
<evidence type="ECO:0000256" key="1">
    <source>
        <dbReference type="ARBA" id="ARBA00004141"/>
    </source>
</evidence>
<evidence type="ECO:0000256" key="4">
    <source>
        <dbReference type="ARBA" id="ARBA00023136"/>
    </source>
</evidence>
<feature type="region of interest" description="Disordered" evidence="5">
    <location>
        <begin position="347"/>
        <end position="378"/>
    </location>
</feature>
<sequence>MSSEESTSSESESEEEAIDGEDKRKRGAPEGAPRIASGPLMEGEDDEELREEERELIAASGSRFRRFAFDLVESRWFSFSILAVIILNTVFIAVQTSKYVVAKAGKCHSKWWLMLVDQVFLAIYIVELSLKIYVWRLKFFKQFWNNFDAAIVASSLIDFLIPLIVQNIGVFDPSVFRVLRVFRAIRALRALRVLRTIRHGRLALVVNSGCLLYYLCCPIGGWDFDSCADIFAIIGRGLYGEVDPARFGNLGRACFTLFQLITLDDWFFMYSTVRDEHPEHGHIIVYLLLFTIMETFIFINLFVAVIVDNLARTQAVANATKPKKLPELDKKTEMVQESDQELHPAALLTSAGHGRGRRADEERAGEKQPKTVDDFYSPEQYSPRKRELMGRFLQLLASLEHHTFTAQRHSQVLDELVDLVDFSKN</sequence>